<evidence type="ECO:0000313" key="2">
    <source>
        <dbReference type="Proteomes" id="UP001163324"/>
    </source>
</evidence>
<reference evidence="1" key="1">
    <citation type="submission" date="2022-10" db="EMBL/GenBank/DDBJ databases">
        <title>Complete Genome of Trichothecium roseum strain YXFP-22015, a Plant Pathogen Isolated from Citrus.</title>
        <authorList>
            <person name="Wang Y."/>
            <person name="Zhu L."/>
        </authorList>
    </citation>
    <scope>NUCLEOTIDE SEQUENCE</scope>
    <source>
        <strain evidence="1">YXFP-22015</strain>
    </source>
</reference>
<sequence>MSPSSSRKQRASKACDFCRRRKLGCDNAEPECGHCRARNLDCTYASRARRARPSNARIQSLEAENVRLRQSLRGGSIPDGGGVAGMTPDSSNGQSGREVEGRSPLAATPLVSRSCSGLETPTFQETTFHGPSSTMSGRATEAGSGNQSDDQIKDQLLAGATRQRQLESVNMRSGKLDLDGTDPDLAAELLSNFWSRQHFAGSTVHRPAFTRDMAACPAGPYFSPLLLNAMLFAGSKHSDHRGARDDGTNTDSVGRPFRRKFDALLRGDPGVLFASRITTIQALLIVADALFSWCDERSLSWHYTGLAIGMIVDLGLHTESGWSGLSPLDVEVRRRVFWAAFALDKVQAIYQGRPARLREADNNVQIKFLDEYEELEPFHTRTYSPSPRQLDVPTYSVTTFEQLSRLSVIMDRVLACLYAERSFARDADELLLDAGRLHGELERWKRDLPAHLVVRLDDAATSTILPHTLSLTAMYNSLIILLHRPFVSDGHLQSASETTARAAFAKCAAAASEINRLLHIYRQNFCLGTVPYFVSYATGGEDEEEQEREGEQEEDVPRGGDGDLDGEAPIDFDALMGDVDMEEILRSFDAPPPPPPAAQTDGTARPAWDADPPGAETWVPGAQDQVLYYPDSLFGFGLWSA</sequence>
<proteinExistence type="predicted"/>
<comment type="caution">
    <text evidence="1">The sequence shown here is derived from an EMBL/GenBank/DDBJ whole genome shotgun (WGS) entry which is preliminary data.</text>
</comment>
<name>A0ACC0V909_9HYPO</name>
<dbReference type="EMBL" id="CM047942">
    <property type="protein sequence ID" value="KAI9902252.1"/>
    <property type="molecule type" value="Genomic_DNA"/>
</dbReference>
<gene>
    <name evidence="1" type="ORF">N3K66_004069</name>
</gene>
<organism evidence="1 2">
    <name type="scientific">Trichothecium roseum</name>
    <dbReference type="NCBI Taxonomy" id="47278"/>
    <lineage>
        <taxon>Eukaryota</taxon>
        <taxon>Fungi</taxon>
        <taxon>Dikarya</taxon>
        <taxon>Ascomycota</taxon>
        <taxon>Pezizomycotina</taxon>
        <taxon>Sordariomycetes</taxon>
        <taxon>Hypocreomycetidae</taxon>
        <taxon>Hypocreales</taxon>
        <taxon>Hypocreales incertae sedis</taxon>
        <taxon>Trichothecium</taxon>
    </lineage>
</organism>
<protein>
    <submittedName>
        <fullName evidence="1">Uncharacterized protein</fullName>
    </submittedName>
</protein>
<keyword evidence="2" id="KW-1185">Reference proteome</keyword>
<evidence type="ECO:0000313" key="1">
    <source>
        <dbReference type="EMBL" id="KAI9902252.1"/>
    </source>
</evidence>
<accession>A0ACC0V909</accession>
<dbReference type="Proteomes" id="UP001163324">
    <property type="component" value="Chromosome 3"/>
</dbReference>